<feature type="region of interest" description="Disordered" evidence="1">
    <location>
        <begin position="344"/>
        <end position="392"/>
    </location>
</feature>
<dbReference type="EMBL" id="JBJQOH010000006">
    <property type="protein sequence ID" value="KAL3685779.1"/>
    <property type="molecule type" value="Genomic_DNA"/>
</dbReference>
<organism evidence="2 3">
    <name type="scientific">Riccia sorocarpa</name>
    <dbReference type="NCBI Taxonomy" id="122646"/>
    <lineage>
        <taxon>Eukaryota</taxon>
        <taxon>Viridiplantae</taxon>
        <taxon>Streptophyta</taxon>
        <taxon>Embryophyta</taxon>
        <taxon>Marchantiophyta</taxon>
        <taxon>Marchantiopsida</taxon>
        <taxon>Marchantiidae</taxon>
        <taxon>Marchantiales</taxon>
        <taxon>Ricciaceae</taxon>
        <taxon>Riccia</taxon>
    </lineage>
</organism>
<name>A0ABD3H6L2_9MARC</name>
<dbReference type="AlphaFoldDB" id="A0ABD3H6L2"/>
<evidence type="ECO:0000313" key="3">
    <source>
        <dbReference type="Proteomes" id="UP001633002"/>
    </source>
</evidence>
<evidence type="ECO:0000313" key="2">
    <source>
        <dbReference type="EMBL" id="KAL3685779.1"/>
    </source>
</evidence>
<reference evidence="2 3" key="1">
    <citation type="submission" date="2024-09" db="EMBL/GenBank/DDBJ databases">
        <title>Chromosome-scale assembly of Riccia sorocarpa.</title>
        <authorList>
            <person name="Paukszto L."/>
        </authorList>
    </citation>
    <scope>NUCLEOTIDE SEQUENCE [LARGE SCALE GENOMIC DNA]</scope>
    <source>
        <strain evidence="2">LP-2024</strain>
        <tissue evidence="2">Aerial parts of the thallus</tissue>
    </source>
</reference>
<keyword evidence="3" id="KW-1185">Reference proteome</keyword>
<feature type="compositionally biased region" description="Basic and acidic residues" evidence="1">
    <location>
        <begin position="359"/>
        <end position="378"/>
    </location>
</feature>
<sequence length="392" mass="45584">MEATTEEYYPDVTDDYRIELIPKGKYAVKCYSMMQEERNPKTGLPRIEGSERLKKWKFSKVFYPWKDYTMGFLPERTSEGEEIPFNLGEKISNRARRWREAKQAKQKILLKNNEYRIGVPPTNKYLNRYPGEKTPLEWKQPKKDKEEPKRGIITTTDKKVQIKWIGQEEHRKMINYKKILELWRVPDIMGTANLKINQLPDNRIINPTVNCFVVSYETNRRTTRGRKRSKVAVEVRVTPYRQVGPPILPKGVNRPRVYSLTVGRGQERRVNDIHRGRGQTMQYPKEDQAELVWIENIEEVLREATQGVVQAHQTDRFGPSRVERKGDFDIESAWRELMVRGSTTRRERITVSEGADSTSKGRDSEPEGDSTSKGRDRIGGSADVQHVGINSS</sequence>
<accession>A0ABD3H6L2</accession>
<dbReference type="Proteomes" id="UP001633002">
    <property type="component" value="Unassembled WGS sequence"/>
</dbReference>
<evidence type="ECO:0000256" key="1">
    <source>
        <dbReference type="SAM" id="MobiDB-lite"/>
    </source>
</evidence>
<protein>
    <submittedName>
        <fullName evidence="2">Uncharacterized protein</fullName>
    </submittedName>
</protein>
<gene>
    <name evidence="2" type="ORF">R1sor_003801</name>
</gene>
<proteinExistence type="predicted"/>
<comment type="caution">
    <text evidence="2">The sequence shown here is derived from an EMBL/GenBank/DDBJ whole genome shotgun (WGS) entry which is preliminary data.</text>
</comment>